<organism evidence="16 17">
    <name type="scientific">Bipolaricaulis sibiricus</name>
    <dbReference type="NCBI Taxonomy" id="2501609"/>
    <lineage>
        <taxon>Bacteria</taxon>
        <taxon>Candidatus Bipolaricaulota</taxon>
        <taxon>Candidatus Bipolaricaulia</taxon>
        <taxon>Candidatus Bipolaricaulales</taxon>
        <taxon>Candidatus Bipolaricaulaceae</taxon>
        <taxon>Candidatus Bipolaricaulis</taxon>
    </lineage>
</organism>
<evidence type="ECO:0000256" key="4">
    <source>
        <dbReference type="ARBA" id="ARBA00022679"/>
    </source>
</evidence>
<dbReference type="InterPro" id="IPR015813">
    <property type="entry name" value="Pyrv/PenolPyrv_kinase-like_dom"/>
</dbReference>
<dbReference type="GO" id="GO:0005524">
    <property type="term" value="F:ATP binding"/>
    <property type="evidence" value="ECO:0007669"/>
    <property type="project" value="UniProtKB-KW"/>
</dbReference>
<dbReference type="GO" id="GO:0000287">
    <property type="term" value="F:magnesium ion binding"/>
    <property type="evidence" value="ECO:0007669"/>
    <property type="project" value="UniProtKB-UniRule"/>
</dbReference>
<keyword evidence="11 16" id="KW-0670">Pyruvate</keyword>
<dbReference type="GO" id="GO:0030955">
    <property type="term" value="F:potassium ion binding"/>
    <property type="evidence" value="ECO:0007669"/>
    <property type="project" value="UniProtKB-UniRule"/>
</dbReference>
<evidence type="ECO:0000256" key="2">
    <source>
        <dbReference type="ARBA" id="ARBA00008663"/>
    </source>
</evidence>
<evidence type="ECO:0000256" key="7">
    <source>
        <dbReference type="ARBA" id="ARBA00022777"/>
    </source>
</evidence>
<evidence type="ECO:0000256" key="12">
    <source>
        <dbReference type="NCBIfam" id="TIGR01064"/>
    </source>
</evidence>
<evidence type="ECO:0000256" key="1">
    <source>
        <dbReference type="ARBA" id="ARBA00004997"/>
    </source>
</evidence>
<keyword evidence="8" id="KW-0067">ATP-binding</keyword>
<gene>
    <name evidence="16" type="ORF">BIP78_0079</name>
</gene>
<evidence type="ECO:0000256" key="3">
    <source>
        <dbReference type="ARBA" id="ARBA00012142"/>
    </source>
</evidence>
<accession>A0A410FS37</accession>
<evidence type="ECO:0000256" key="8">
    <source>
        <dbReference type="ARBA" id="ARBA00022840"/>
    </source>
</evidence>
<dbReference type="Pfam" id="PF02887">
    <property type="entry name" value="PK_C"/>
    <property type="match status" value="1"/>
</dbReference>
<protein>
    <recommendedName>
        <fullName evidence="3 12">Pyruvate kinase</fullName>
        <ecNumber evidence="3 12">2.7.1.40</ecNumber>
    </recommendedName>
</protein>
<evidence type="ECO:0000313" key="16">
    <source>
        <dbReference type="EMBL" id="QAA75847.1"/>
    </source>
</evidence>
<feature type="domain" description="Pyruvate kinase barrel" evidence="14">
    <location>
        <begin position="10"/>
        <end position="320"/>
    </location>
</feature>
<dbReference type="AlphaFoldDB" id="A0A410FS37"/>
<name>A0A410FS37_BIPS1</name>
<dbReference type="NCBIfam" id="TIGR01064">
    <property type="entry name" value="pyruv_kin"/>
    <property type="match status" value="1"/>
</dbReference>
<evidence type="ECO:0000256" key="5">
    <source>
        <dbReference type="ARBA" id="ARBA00022723"/>
    </source>
</evidence>
<comment type="similarity">
    <text evidence="2 13">Belongs to the pyruvate kinase family.</text>
</comment>
<dbReference type="InterPro" id="IPR015806">
    <property type="entry name" value="Pyrv_Knase_insert_dom_sf"/>
</dbReference>
<dbReference type="InterPro" id="IPR011037">
    <property type="entry name" value="Pyrv_Knase-like_insert_dom_sf"/>
</dbReference>
<keyword evidence="9 13" id="KW-0460">Magnesium</keyword>
<reference evidence="17" key="1">
    <citation type="submission" date="2018-12" db="EMBL/GenBank/DDBJ databases">
        <title>Complete genome sequence of an uncultured bacterium of the candidate phylum Bipolaricaulota.</title>
        <authorList>
            <person name="Kadnikov V.V."/>
            <person name="Mardanov A.V."/>
            <person name="Beletsky A.V."/>
            <person name="Frank Y.A."/>
            <person name="Karnachuk O.V."/>
            <person name="Ravin N.V."/>
        </authorList>
    </citation>
    <scope>NUCLEOTIDE SEQUENCE [LARGE SCALE GENOMIC DNA]</scope>
</reference>
<keyword evidence="6" id="KW-0547">Nucleotide-binding</keyword>
<dbReference type="UniPathway" id="UPA00109">
    <property type="reaction ID" value="UER00188"/>
</dbReference>
<dbReference type="KEGG" id="bih:BIP78_0079"/>
<keyword evidence="7 13" id="KW-0418">Kinase</keyword>
<dbReference type="PANTHER" id="PTHR11817">
    <property type="entry name" value="PYRUVATE KINASE"/>
    <property type="match status" value="1"/>
</dbReference>
<evidence type="ECO:0000256" key="6">
    <source>
        <dbReference type="ARBA" id="ARBA00022741"/>
    </source>
</evidence>
<dbReference type="SUPFAM" id="SSF50800">
    <property type="entry name" value="PK beta-barrel domain-like"/>
    <property type="match status" value="1"/>
</dbReference>
<comment type="catalytic activity">
    <reaction evidence="13">
        <text>pyruvate + ATP = phosphoenolpyruvate + ADP + H(+)</text>
        <dbReference type="Rhea" id="RHEA:18157"/>
        <dbReference type="ChEBI" id="CHEBI:15361"/>
        <dbReference type="ChEBI" id="CHEBI:15378"/>
        <dbReference type="ChEBI" id="CHEBI:30616"/>
        <dbReference type="ChEBI" id="CHEBI:58702"/>
        <dbReference type="ChEBI" id="CHEBI:456216"/>
        <dbReference type="EC" id="2.7.1.40"/>
    </reaction>
</comment>
<dbReference type="Gene3D" id="3.20.20.60">
    <property type="entry name" value="Phosphoenolpyruvate-binding domains"/>
    <property type="match status" value="1"/>
</dbReference>
<dbReference type="NCBIfam" id="NF004978">
    <property type="entry name" value="PRK06354.1"/>
    <property type="match status" value="1"/>
</dbReference>
<evidence type="ECO:0000256" key="13">
    <source>
        <dbReference type="RuleBase" id="RU000504"/>
    </source>
</evidence>
<evidence type="ECO:0000256" key="9">
    <source>
        <dbReference type="ARBA" id="ARBA00022842"/>
    </source>
</evidence>
<dbReference type="Gene3D" id="2.40.33.10">
    <property type="entry name" value="PK beta-barrel domain-like"/>
    <property type="match status" value="1"/>
</dbReference>
<comment type="pathway">
    <text evidence="1 13">Carbohydrate degradation; glycolysis; pyruvate from D-glyceraldehyde 3-phosphate: step 5/5.</text>
</comment>
<feature type="domain" description="Pyruvate kinase C-terminal" evidence="15">
    <location>
        <begin position="353"/>
        <end position="465"/>
    </location>
</feature>
<evidence type="ECO:0000259" key="14">
    <source>
        <dbReference type="Pfam" id="PF00224"/>
    </source>
</evidence>
<evidence type="ECO:0000259" key="15">
    <source>
        <dbReference type="Pfam" id="PF02887"/>
    </source>
</evidence>
<evidence type="ECO:0000313" key="17">
    <source>
        <dbReference type="Proteomes" id="UP000287233"/>
    </source>
</evidence>
<dbReference type="InterPro" id="IPR040442">
    <property type="entry name" value="Pyrv_kinase-like_dom_sf"/>
</dbReference>
<dbReference type="PRINTS" id="PR01050">
    <property type="entry name" value="PYRUVTKNASE"/>
</dbReference>
<evidence type="ECO:0000256" key="11">
    <source>
        <dbReference type="ARBA" id="ARBA00023317"/>
    </source>
</evidence>
<dbReference type="NCBIfam" id="NF004491">
    <property type="entry name" value="PRK05826.1"/>
    <property type="match status" value="1"/>
</dbReference>
<evidence type="ECO:0000256" key="10">
    <source>
        <dbReference type="ARBA" id="ARBA00023152"/>
    </source>
</evidence>
<sequence length="468" mass="48597">MDRAKLLVHMKRTKIVATLGPSSASAETLAAMIAAGVDVVRVNTSYGDHNDHAALARLARTAAASVERAVALLLDTRGPKVRVGHLPEPVRLSAGEEVVLGRGGIPVTHPEVVGSLPPGVRILLADGALELVVRSAAQDGARCRVIRGGLLAGGKGVNVPGVALSLPALTPFDRESLAAVREMGFDCVALSFVQRPEDVAEARVLVGEGPWVLAKVELAEAVRRMDTIVAASDGAMVARGDLGVEIDLYQVPLVQKRLVDLCNAQAKPVIVATQMLRSMVESPVPTRAEVADVANAVWDGADAVMLSEETAVGKHPLDAVRAMAATACAAESGGVPIRVPGLGKDLVGGIPASIAHAAQRVAAEVGVRAIVCATSSGWTARLVAAHRPHVPIVATTPHPEVARRLGLVWGVLPQVIPPARDADELVALSLRAARELGAVSRGDRVVFTAGLPFHEPGTTNLVRVLTVS</sequence>
<dbReference type="SUPFAM" id="SSF51621">
    <property type="entry name" value="Phosphoenolpyruvate/pyruvate domain"/>
    <property type="match status" value="1"/>
</dbReference>
<dbReference type="InterPro" id="IPR015795">
    <property type="entry name" value="Pyrv_Knase_C"/>
</dbReference>
<dbReference type="InterPro" id="IPR036918">
    <property type="entry name" value="Pyrv_Knase_C_sf"/>
</dbReference>
<proteinExistence type="inferred from homology"/>
<dbReference type="EC" id="2.7.1.40" evidence="3 12"/>
<dbReference type="SUPFAM" id="SSF52935">
    <property type="entry name" value="PK C-terminal domain-like"/>
    <property type="match status" value="1"/>
</dbReference>
<dbReference type="Pfam" id="PF00224">
    <property type="entry name" value="PK"/>
    <property type="match status" value="1"/>
</dbReference>
<dbReference type="Proteomes" id="UP000287233">
    <property type="component" value="Chromosome"/>
</dbReference>
<dbReference type="InterPro" id="IPR001697">
    <property type="entry name" value="Pyr_Knase"/>
</dbReference>
<dbReference type="Gene3D" id="3.40.1380.20">
    <property type="entry name" value="Pyruvate kinase, C-terminal domain"/>
    <property type="match status" value="1"/>
</dbReference>
<keyword evidence="4 13" id="KW-0808">Transferase</keyword>
<dbReference type="GO" id="GO:0004743">
    <property type="term" value="F:pyruvate kinase activity"/>
    <property type="evidence" value="ECO:0007669"/>
    <property type="project" value="UniProtKB-UniRule"/>
</dbReference>
<dbReference type="EMBL" id="CP034928">
    <property type="protein sequence ID" value="QAA75847.1"/>
    <property type="molecule type" value="Genomic_DNA"/>
</dbReference>
<keyword evidence="5" id="KW-0479">Metal-binding</keyword>
<keyword evidence="10 13" id="KW-0324">Glycolysis</keyword>
<dbReference type="GO" id="GO:0016301">
    <property type="term" value="F:kinase activity"/>
    <property type="evidence" value="ECO:0007669"/>
    <property type="project" value="UniProtKB-KW"/>
</dbReference>
<dbReference type="InterPro" id="IPR015793">
    <property type="entry name" value="Pyrv_Knase_brl"/>
</dbReference>